<feature type="compositionally biased region" description="Basic and acidic residues" evidence="1">
    <location>
        <begin position="220"/>
        <end position="233"/>
    </location>
</feature>
<dbReference type="EMBL" id="HBIZ01012273">
    <property type="protein sequence ID" value="CAE0754769.1"/>
    <property type="molecule type" value="Transcribed_RNA"/>
</dbReference>
<evidence type="ECO:0000259" key="2">
    <source>
        <dbReference type="Pfam" id="PF22807"/>
    </source>
</evidence>
<name>A0A7S4EV11_CHRCT</name>
<reference evidence="3" key="1">
    <citation type="submission" date="2021-01" db="EMBL/GenBank/DDBJ databases">
        <authorList>
            <person name="Corre E."/>
            <person name="Pelletier E."/>
            <person name="Niang G."/>
            <person name="Scheremetjew M."/>
            <person name="Finn R."/>
            <person name="Kale V."/>
            <person name="Holt S."/>
            <person name="Cochrane G."/>
            <person name="Meng A."/>
            <person name="Brown T."/>
            <person name="Cohen L."/>
        </authorList>
    </citation>
    <scope>NUCLEOTIDE SEQUENCE</scope>
    <source>
        <strain evidence="3">CCMP645</strain>
    </source>
</reference>
<dbReference type="InterPro" id="IPR011042">
    <property type="entry name" value="6-blade_b-propeller_TolB-like"/>
</dbReference>
<dbReference type="AlphaFoldDB" id="A0A7S4EV11"/>
<gene>
    <name evidence="3" type="ORF">PCAR00345_LOCUS7356</name>
</gene>
<dbReference type="InterPro" id="IPR011041">
    <property type="entry name" value="Quinoprot_gluc/sorb_DH_b-prop"/>
</dbReference>
<dbReference type="Gene3D" id="2.120.10.30">
    <property type="entry name" value="TolB, C-terminal domain"/>
    <property type="match status" value="1"/>
</dbReference>
<feature type="region of interest" description="Disordered" evidence="1">
    <location>
        <begin position="220"/>
        <end position="246"/>
    </location>
</feature>
<dbReference type="Pfam" id="PF22807">
    <property type="entry name" value="TrAA12"/>
    <property type="match status" value="1"/>
</dbReference>
<sequence>MAPLLPEASLPPGFQASIWASGLSGPRGLALTPNGDVLCVERSGTARVTVLWDADGDGVSDPSERQTLATAPGLNHGVAIGGGYLFASSDTTVYRWPYTAAARADLGPYTELINGISADGNGGAPRGHTTRTLKVDTSVAGGRLFVSVGSNRNIDQDDFRSRIRYVDGVLGSQWSQPVDFSSASTWARGLRNEVGLTFDSSGVLWGVENGADNLRRDDLGGDIHNDNPGEELNRFPAPENTPETPDDAPSYGYPFCWSEFSLPDGLGLGRRTQWVWPSFQDTYSDEWCRDTDNVKPPALVMQAHTAPLGITFFGADQGTGSPPACADGGGDNGRSDAFPCSMVGDAFVSLHGSWNRDVPVGYGVVRLPFADGAPTGAIETLLAHEGPNARWPSNLRPVDSIFLSDGTLLVTSDTSGEIIRITYSPPPPPSPPPLPQLPPSPPLPPYCDLTDARADNEWCNSVERNEAECLATHVTVFEGLFRKVHRCRPRNGGCFMSTTDEDTQWCPRPRNPVCDELDEMADLRSAPSKEWCNWGQTASARKASQAACEAHYVTTYSGQSLDGSIVAKRHKCVYQAEGRACFMAQEAAFCEIQPAP</sequence>
<evidence type="ECO:0000313" key="3">
    <source>
        <dbReference type="EMBL" id="CAE0754769.1"/>
    </source>
</evidence>
<dbReference type="SUPFAM" id="SSF50952">
    <property type="entry name" value="Soluble quinoprotein glucose dehydrogenase"/>
    <property type="match status" value="1"/>
</dbReference>
<protein>
    <recommendedName>
        <fullName evidence="2">Pyrroloquinoline quinone-dependent pyranose dehydrogenase beta-propeller domain-containing protein</fullName>
    </recommendedName>
</protein>
<feature type="region of interest" description="Disordered" evidence="1">
    <location>
        <begin position="423"/>
        <end position="442"/>
    </location>
</feature>
<feature type="domain" description="Pyrroloquinoline quinone-dependent pyranose dehydrogenase beta-propeller" evidence="2">
    <location>
        <begin position="9"/>
        <end position="422"/>
    </location>
</feature>
<proteinExistence type="predicted"/>
<organism evidence="3">
    <name type="scientific">Chrysotila carterae</name>
    <name type="common">Marine alga</name>
    <name type="synonym">Syracosphaera carterae</name>
    <dbReference type="NCBI Taxonomy" id="13221"/>
    <lineage>
        <taxon>Eukaryota</taxon>
        <taxon>Haptista</taxon>
        <taxon>Haptophyta</taxon>
        <taxon>Prymnesiophyceae</taxon>
        <taxon>Isochrysidales</taxon>
        <taxon>Isochrysidaceae</taxon>
        <taxon>Chrysotila</taxon>
    </lineage>
</organism>
<evidence type="ECO:0000256" key="1">
    <source>
        <dbReference type="SAM" id="MobiDB-lite"/>
    </source>
</evidence>
<feature type="compositionally biased region" description="Pro residues" evidence="1">
    <location>
        <begin position="424"/>
        <end position="442"/>
    </location>
</feature>
<accession>A0A7S4EV11</accession>
<dbReference type="InterPro" id="IPR054539">
    <property type="entry name" value="Beta-prop_PDH"/>
</dbReference>